<proteinExistence type="inferred from homology"/>
<dbReference type="PROSITE" id="PS00018">
    <property type="entry name" value="EF_HAND_1"/>
    <property type="match status" value="1"/>
</dbReference>
<accession>A0AAV9IW35</accession>
<dbReference type="InterPro" id="IPR018247">
    <property type="entry name" value="EF_Hand_1_Ca_BS"/>
</dbReference>
<dbReference type="Gene3D" id="3.40.50.1220">
    <property type="entry name" value="TPP-binding domain"/>
    <property type="match status" value="1"/>
</dbReference>
<feature type="domain" description="Thiamine pyrophosphate enzyme N-terminal TPP-binding" evidence="5">
    <location>
        <begin position="7"/>
        <end position="118"/>
    </location>
</feature>
<evidence type="ECO:0000259" key="4">
    <source>
        <dbReference type="Pfam" id="PF02775"/>
    </source>
</evidence>
<dbReference type="GO" id="GO:0050660">
    <property type="term" value="F:flavin adenine dinucleotide binding"/>
    <property type="evidence" value="ECO:0007669"/>
    <property type="project" value="TreeGrafter"/>
</dbReference>
<dbReference type="EMBL" id="JANCYW010000008">
    <property type="protein sequence ID" value="KAK4536499.1"/>
    <property type="molecule type" value="Genomic_DNA"/>
</dbReference>
<dbReference type="PANTHER" id="PTHR18968:SF13">
    <property type="entry name" value="ACETOLACTATE SYNTHASE CATALYTIC SUBUNIT, MITOCHONDRIAL"/>
    <property type="match status" value="1"/>
</dbReference>
<dbReference type="Pfam" id="PF02775">
    <property type="entry name" value="TPP_enzyme_C"/>
    <property type="match status" value="1"/>
</dbReference>
<evidence type="ECO:0000259" key="5">
    <source>
        <dbReference type="Pfam" id="PF02776"/>
    </source>
</evidence>
<dbReference type="InterPro" id="IPR012001">
    <property type="entry name" value="Thiamin_PyroP_enz_TPP-bd_dom"/>
</dbReference>
<reference evidence="6 7" key="1">
    <citation type="submission" date="2022-07" db="EMBL/GenBank/DDBJ databases">
        <title>Genome-wide signatures of adaptation to extreme environments.</title>
        <authorList>
            <person name="Cho C.H."/>
            <person name="Yoon H.S."/>
        </authorList>
    </citation>
    <scope>NUCLEOTIDE SEQUENCE [LARGE SCALE GENOMIC DNA]</scope>
    <source>
        <strain evidence="6 7">DBV 063 E5</strain>
    </source>
</reference>
<dbReference type="GO" id="GO:0009099">
    <property type="term" value="P:L-valine biosynthetic process"/>
    <property type="evidence" value="ECO:0007669"/>
    <property type="project" value="TreeGrafter"/>
</dbReference>
<evidence type="ECO:0000313" key="7">
    <source>
        <dbReference type="Proteomes" id="UP001301350"/>
    </source>
</evidence>
<dbReference type="SUPFAM" id="SSF52467">
    <property type="entry name" value="DHS-like NAD/FAD-binding domain"/>
    <property type="match status" value="1"/>
</dbReference>
<dbReference type="GO" id="GO:0005739">
    <property type="term" value="C:mitochondrion"/>
    <property type="evidence" value="ECO:0007669"/>
    <property type="project" value="TreeGrafter"/>
</dbReference>
<dbReference type="GO" id="GO:0000287">
    <property type="term" value="F:magnesium ion binding"/>
    <property type="evidence" value="ECO:0007669"/>
    <property type="project" value="InterPro"/>
</dbReference>
<evidence type="ECO:0000259" key="3">
    <source>
        <dbReference type="Pfam" id="PF00205"/>
    </source>
</evidence>
<dbReference type="AlphaFoldDB" id="A0AAV9IW35"/>
<dbReference type="InterPro" id="IPR045229">
    <property type="entry name" value="TPP_enz"/>
</dbReference>
<dbReference type="Pfam" id="PF02776">
    <property type="entry name" value="TPP_enzyme_N"/>
    <property type="match status" value="1"/>
</dbReference>
<dbReference type="Gene3D" id="3.40.50.970">
    <property type="match status" value="2"/>
</dbReference>
<dbReference type="CDD" id="cd00568">
    <property type="entry name" value="TPP_enzymes"/>
    <property type="match status" value="1"/>
</dbReference>
<keyword evidence="2" id="KW-0786">Thiamine pyrophosphate</keyword>
<dbReference type="GO" id="GO:0030976">
    <property type="term" value="F:thiamine pyrophosphate binding"/>
    <property type="evidence" value="ECO:0007669"/>
    <property type="project" value="InterPro"/>
</dbReference>
<dbReference type="GO" id="GO:0005948">
    <property type="term" value="C:acetolactate synthase complex"/>
    <property type="evidence" value="ECO:0007669"/>
    <property type="project" value="TreeGrafter"/>
</dbReference>
<evidence type="ECO:0000256" key="2">
    <source>
        <dbReference type="ARBA" id="ARBA00023052"/>
    </source>
</evidence>
<dbReference type="InterPro" id="IPR012000">
    <property type="entry name" value="Thiamin_PyroP_enz_cen_dom"/>
</dbReference>
<dbReference type="GO" id="GO:0003984">
    <property type="term" value="F:acetolactate synthase activity"/>
    <property type="evidence" value="ECO:0007669"/>
    <property type="project" value="TreeGrafter"/>
</dbReference>
<dbReference type="InterPro" id="IPR029035">
    <property type="entry name" value="DHS-like_NAD/FAD-binding_dom"/>
</dbReference>
<keyword evidence="7" id="KW-1185">Reference proteome</keyword>
<dbReference type="InterPro" id="IPR011766">
    <property type="entry name" value="TPP_enzyme_TPP-bd"/>
</dbReference>
<feature type="domain" description="Thiamine pyrophosphate enzyme TPP-binding" evidence="4">
    <location>
        <begin position="438"/>
        <end position="589"/>
    </location>
</feature>
<evidence type="ECO:0000256" key="1">
    <source>
        <dbReference type="ARBA" id="ARBA00007812"/>
    </source>
</evidence>
<dbReference type="Proteomes" id="UP001301350">
    <property type="component" value="Unassembled WGS sequence"/>
</dbReference>
<gene>
    <name evidence="6" type="ORF">CDCA_CDCA08G2524</name>
</gene>
<dbReference type="Pfam" id="PF00205">
    <property type="entry name" value="TPP_enzyme_M"/>
    <property type="match status" value="1"/>
</dbReference>
<feature type="domain" description="Thiamine pyrophosphate enzyme central" evidence="3">
    <location>
        <begin position="199"/>
        <end position="293"/>
    </location>
</feature>
<organism evidence="6 7">
    <name type="scientific">Cyanidium caldarium</name>
    <name type="common">Red alga</name>
    <dbReference type="NCBI Taxonomy" id="2771"/>
    <lineage>
        <taxon>Eukaryota</taxon>
        <taxon>Rhodophyta</taxon>
        <taxon>Bangiophyceae</taxon>
        <taxon>Cyanidiales</taxon>
        <taxon>Cyanidiaceae</taxon>
        <taxon>Cyanidium</taxon>
    </lineage>
</organism>
<comment type="caution">
    <text evidence="6">The sequence shown here is derived from an EMBL/GenBank/DDBJ whole genome shotgun (WGS) entry which is preliminary data.</text>
</comment>
<dbReference type="InterPro" id="IPR029061">
    <property type="entry name" value="THDP-binding"/>
</dbReference>
<sequence length="1064" mass="113743">MNSTEYTVADYIADRLAAAGTELVFGGHGAAACPLIAAVVRHPRLQWVLVRNETAAPFAAAAYAKYYRRLGVCVATSGPGANYTVCGMIDAVADAVPVLLLSGLVARSHVGHEGFQDVRTAQLMQGAGVQFAKAPMSADGFPALLDAAIRYALERSTAAHLAIPVDVQAETYHADASSSAALPLRLVQVPQCAPESVARAATRLAGQRVVLLAGHRAAQARCSASLLQLAEALNAPVVTTLDGKGAVDELHPLALGIDGVFGNPGMAAPRALVNTADLVLAVGVDRCDPVVTGATGEQRVSLIGLDDALCTRLPVYYQVEMMLLDEQLPRLLEALTGAVEQVSAKNKSGTAAHKPSGDYISRAWHYFLHGQWRANHQNDHRGILRKTPHAMVTGQGGLFANDSDAPEGDDAVRGYCHPRHLLAALSGRLQPDDVVVVDTGDVTIWTGLCMCFRGDGVRLLASVNMGTMGYGVPAAVSMAIALQRHRSRGRVFLVVGDGGFEMAHQELGTALQNDVRNLVVVVLRNGIMGRVRFGNATSIGDEVVLPDLEAVARAYQMGFARVQHPPEAASAVEAALHHLGGQRGSFFIDLVESPALKAEYATVESGRVPVLRAVAEYLPTEALTAQDLEMLRVFDLSGDGMLTPEEMQAARHVFENFVWMHRKEAAGQQQSPPEELGEEALHSPVLTQEDREYLLQLLRSGDFCSCVASQKLLTEPLTPRAGGDGAVRVIPLATAAARGPAPGARLRVLGTVRDLLEGTIPSVERLARVPIRAADYVAGFELGTVDARPPDTMGEAMVVHGKAYATLTGEPPEEAGAESEYYHTVAGDTLSSIAFAGIPQGTVPDYSVEYAATDEQGILWSRLLNDLYLKVHEAERSGSDEGPATGRPIFFYGLVTFAYLTSTAISRAPVFGDDLVACKSKYYREPQFTTEWHNAAVVGLASVNEAIADGSLREQIELQLYRGYFRLYDKESGKEQSTDGVDADDALHRRRSSALQHIRSRLPTDATALMSHAHALVLKHLVGTLADVRPETALRVVHLLGQSRVASARLSAHVVNGVEDIASE</sequence>
<evidence type="ECO:0000313" key="6">
    <source>
        <dbReference type="EMBL" id="KAK4536499.1"/>
    </source>
</evidence>
<name>A0AAV9IW35_CYACA</name>
<dbReference type="SUPFAM" id="SSF52518">
    <property type="entry name" value="Thiamin diphosphate-binding fold (THDP-binding)"/>
    <property type="match status" value="2"/>
</dbReference>
<protein>
    <submittedName>
        <fullName evidence="6">Uncharacterized protein</fullName>
    </submittedName>
</protein>
<dbReference type="PANTHER" id="PTHR18968">
    <property type="entry name" value="THIAMINE PYROPHOSPHATE ENZYMES"/>
    <property type="match status" value="1"/>
</dbReference>
<comment type="similarity">
    <text evidence="1">Belongs to the TPP enzyme family.</text>
</comment>
<dbReference type="GO" id="GO:0009097">
    <property type="term" value="P:isoleucine biosynthetic process"/>
    <property type="evidence" value="ECO:0007669"/>
    <property type="project" value="TreeGrafter"/>
</dbReference>